<sequence length="81" mass="9397">MKILGESNFLINLKKVSKISWKSIPIDCLDYSKNIALELIDYMFKCDNQGPIDSTKFIMTLIKVNNLLIQTFQNDSKIYYA</sequence>
<dbReference type="AlphaFoldDB" id="A0A3M7R659"/>
<evidence type="ECO:0000313" key="2">
    <source>
        <dbReference type="Proteomes" id="UP000276133"/>
    </source>
</evidence>
<dbReference type="OrthoDB" id="10188579at2759"/>
<evidence type="ECO:0000313" key="1">
    <source>
        <dbReference type="EMBL" id="RNA19040.1"/>
    </source>
</evidence>
<keyword evidence="2" id="KW-1185">Reference proteome</keyword>
<name>A0A3M7R659_BRAPC</name>
<dbReference type="EMBL" id="REGN01004117">
    <property type="protein sequence ID" value="RNA19040.1"/>
    <property type="molecule type" value="Genomic_DNA"/>
</dbReference>
<protein>
    <submittedName>
        <fullName evidence="1">Uncharacterized protein</fullName>
    </submittedName>
</protein>
<comment type="caution">
    <text evidence="1">The sequence shown here is derived from an EMBL/GenBank/DDBJ whole genome shotgun (WGS) entry which is preliminary data.</text>
</comment>
<dbReference type="Proteomes" id="UP000276133">
    <property type="component" value="Unassembled WGS sequence"/>
</dbReference>
<accession>A0A3M7R659</accession>
<gene>
    <name evidence="1" type="ORF">BpHYR1_028227</name>
</gene>
<organism evidence="1 2">
    <name type="scientific">Brachionus plicatilis</name>
    <name type="common">Marine rotifer</name>
    <name type="synonym">Brachionus muelleri</name>
    <dbReference type="NCBI Taxonomy" id="10195"/>
    <lineage>
        <taxon>Eukaryota</taxon>
        <taxon>Metazoa</taxon>
        <taxon>Spiralia</taxon>
        <taxon>Gnathifera</taxon>
        <taxon>Rotifera</taxon>
        <taxon>Eurotatoria</taxon>
        <taxon>Monogononta</taxon>
        <taxon>Pseudotrocha</taxon>
        <taxon>Ploima</taxon>
        <taxon>Brachionidae</taxon>
        <taxon>Brachionus</taxon>
    </lineage>
</organism>
<proteinExistence type="predicted"/>
<reference evidence="1 2" key="1">
    <citation type="journal article" date="2018" name="Sci. Rep.">
        <title>Genomic signatures of local adaptation to the degree of environmental predictability in rotifers.</title>
        <authorList>
            <person name="Franch-Gras L."/>
            <person name="Hahn C."/>
            <person name="Garcia-Roger E.M."/>
            <person name="Carmona M.J."/>
            <person name="Serra M."/>
            <person name="Gomez A."/>
        </authorList>
    </citation>
    <scope>NUCLEOTIDE SEQUENCE [LARGE SCALE GENOMIC DNA]</scope>
    <source>
        <strain evidence="1">HYR1</strain>
    </source>
</reference>